<keyword evidence="4 5" id="KW-0472">Membrane</keyword>
<evidence type="ECO:0000256" key="3">
    <source>
        <dbReference type="ARBA" id="ARBA00022989"/>
    </source>
</evidence>
<comment type="caution">
    <text evidence="6">The sequence shown here is derived from an EMBL/GenBank/DDBJ whole genome shotgun (WGS) entry which is preliminary data.</text>
</comment>
<dbReference type="Proteomes" id="UP000256429">
    <property type="component" value="Unassembled WGS sequence"/>
</dbReference>
<sequence>MENQTVNEGKTMAIISYFWWLGLIIAFIMNNSKKNTFASFHIRQMIGLLLLNVGVSLIYKYVGSSIGMLLGLGTFVLWVIGLIGAFQGEEKRVPLLGDLFQDWFKSIG</sequence>
<keyword evidence="3 5" id="KW-1133">Transmembrane helix</keyword>
<evidence type="ECO:0000256" key="4">
    <source>
        <dbReference type="ARBA" id="ARBA00023136"/>
    </source>
</evidence>
<dbReference type="RefSeq" id="WP_115879917.1">
    <property type="nucleotide sequence ID" value="NZ_QTTQ01000010.1"/>
</dbReference>
<evidence type="ECO:0000256" key="1">
    <source>
        <dbReference type="ARBA" id="ARBA00004141"/>
    </source>
</evidence>
<dbReference type="InterPro" id="IPR019109">
    <property type="entry name" value="MamF_MmsF"/>
</dbReference>
<evidence type="ECO:0000313" key="7">
    <source>
        <dbReference type="Proteomes" id="UP000256429"/>
    </source>
</evidence>
<dbReference type="OrthoDB" id="6400719at2"/>
<organism evidence="6 7">
    <name type="scientific">Lutibacter oceani</name>
    <dbReference type="NCBI Taxonomy" id="1853311"/>
    <lineage>
        <taxon>Bacteria</taxon>
        <taxon>Pseudomonadati</taxon>
        <taxon>Bacteroidota</taxon>
        <taxon>Flavobacteriia</taxon>
        <taxon>Flavobacteriales</taxon>
        <taxon>Flavobacteriaceae</taxon>
        <taxon>Lutibacter</taxon>
    </lineage>
</organism>
<gene>
    <name evidence="6" type="ORF">BX611_1615</name>
</gene>
<proteinExistence type="predicted"/>
<dbReference type="Pfam" id="PF09685">
    <property type="entry name" value="MamF_MmsF"/>
    <property type="match status" value="1"/>
</dbReference>
<accession>A0A3D9S025</accession>
<dbReference type="AlphaFoldDB" id="A0A3D9S025"/>
<dbReference type="EMBL" id="QTTQ01000010">
    <property type="protein sequence ID" value="REE82072.1"/>
    <property type="molecule type" value="Genomic_DNA"/>
</dbReference>
<protein>
    <submittedName>
        <fullName evidence="6">Putative membrane protein</fullName>
    </submittedName>
</protein>
<keyword evidence="2 5" id="KW-0812">Transmembrane</keyword>
<evidence type="ECO:0000313" key="6">
    <source>
        <dbReference type="EMBL" id="REE82072.1"/>
    </source>
</evidence>
<reference evidence="6 7" key="1">
    <citation type="submission" date="2018-08" db="EMBL/GenBank/DDBJ databases">
        <title>Genomic Encyclopedia of Type Strains, Phase III (KMG-III): the genomes of soil and plant-associated and newly described type strains.</title>
        <authorList>
            <person name="Whitman W."/>
        </authorList>
    </citation>
    <scope>NUCLEOTIDE SEQUENCE [LARGE SCALE GENOMIC DNA]</scope>
    <source>
        <strain evidence="6 7">325-5</strain>
    </source>
</reference>
<evidence type="ECO:0000256" key="2">
    <source>
        <dbReference type="ARBA" id="ARBA00022692"/>
    </source>
</evidence>
<feature type="transmembrane region" description="Helical" evidence="5">
    <location>
        <begin position="12"/>
        <end position="30"/>
    </location>
</feature>
<keyword evidence="7" id="KW-1185">Reference proteome</keyword>
<comment type="subcellular location">
    <subcellularLocation>
        <location evidence="1">Membrane</location>
        <topology evidence="1">Multi-pass membrane protein</topology>
    </subcellularLocation>
</comment>
<feature type="transmembrane region" description="Helical" evidence="5">
    <location>
        <begin position="42"/>
        <end position="59"/>
    </location>
</feature>
<name>A0A3D9S025_9FLAO</name>
<feature type="transmembrane region" description="Helical" evidence="5">
    <location>
        <begin position="65"/>
        <end position="86"/>
    </location>
</feature>
<evidence type="ECO:0000256" key="5">
    <source>
        <dbReference type="SAM" id="Phobius"/>
    </source>
</evidence>